<evidence type="ECO:0000256" key="4">
    <source>
        <dbReference type="ARBA" id="ARBA00022614"/>
    </source>
</evidence>
<keyword evidence="18" id="KW-1185">Reference proteome</keyword>
<dbReference type="GeneID" id="115921855"/>
<feature type="signal peptide" evidence="15">
    <location>
        <begin position="1"/>
        <end position="22"/>
    </location>
</feature>
<dbReference type="InterPro" id="IPR001611">
    <property type="entry name" value="Leu-rich_rpt"/>
</dbReference>
<evidence type="ECO:0000256" key="10">
    <source>
        <dbReference type="ARBA" id="ARBA00023136"/>
    </source>
</evidence>
<dbReference type="InterPro" id="IPR003591">
    <property type="entry name" value="Leu-rich_rpt_typical-subtyp"/>
</dbReference>
<evidence type="ECO:0000256" key="15">
    <source>
        <dbReference type="SAM" id="SignalP"/>
    </source>
</evidence>
<evidence type="ECO:0000313" key="17">
    <source>
        <dbReference type="EnsemblMetazoa" id="XP_030835974"/>
    </source>
</evidence>
<dbReference type="AlphaFoldDB" id="A0A7M7NFN3"/>
<evidence type="ECO:0000256" key="6">
    <source>
        <dbReference type="ARBA" id="ARBA00022729"/>
    </source>
</evidence>
<evidence type="ECO:0000256" key="5">
    <source>
        <dbReference type="ARBA" id="ARBA00022692"/>
    </source>
</evidence>
<dbReference type="GO" id="GO:0005886">
    <property type="term" value="C:plasma membrane"/>
    <property type="evidence" value="ECO:0007669"/>
    <property type="project" value="UniProtKB-SubCell"/>
</dbReference>
<dbReference type="Pfam" id="PF13855">
    <property type="entry name" value="LRR_8"/>
    <property type="match status" value="2"/>
</dbReference>
<dbReference type="SMART" id="SM00369">
    <property type="entry name" value="LRR_TYP"/>
    <property type="match status" value="6"/>
</dbReference>
<keyword evidence="13" id="KW-0393">Immunoglobulin domain</keyword>
<comment type="similarity">
    <text evidence="2">Belongs to the immunoglobulin superfamily. AMIGO family.</text>
</comment>
<dbReference type="SUPFAM" id="SSF52200">
    <property type="entry name" value="Toll/Interleukin receptor TIR domain"/>
    <property type="match status" value="1"/>
</dbReference>
<dbReference type="SMART" id="SM00255">
    <property type="entry name" value="TIR"/>
    <property type="match status" value="1"/>
</dbReference>
<evidence type="ECO:0000256" key="12">
    <source>
        <dbReference type="ARBA" id="ARBA00023180"/>
    </source>
</evidence>
<sequence length="653" mass="74314">MANGSILYPLLVACLLVSSSFQSLYRHDGDSAMTSLRLDMDQSFHGCDQNLEQKKASCSNKGLGLVPTGLSGDTEVLDLSHNNITKLLNSSFELYPLINSLDISHNDVRAIESAAFYPLKGLLYLSLSFNWGLVLPATGVFMMSTQLSILDLSASNLKSLPNDILKWSLHLDTARLFYNQLSFINVSSCGKADTVNMTGNRLQHLTAENFTFECHTDTLNIRENPIQSVDPDVIASLRVRYLVLGGYPLSDEVLANIILGISKSDIERLTIVEGSVGIFGQLSVLQELNLDYCKIGYLHPLVFSGLESLQKLSLKGNNIQHIHDDVLSGLGQIKSIDFKGNDIAYLEELMFSSNWNLTNLSLANNRITRVYQSTFKPIFSSISSLDLSMNPIECNCELKWLIDWLNGPIRLKNEDKTICSLASLEPLRKKSLMDFDPNELCKINNSLYSLIPLISIGLVVISVLLYHYRWQLRYKLFLLKLVAFAYKEMRDARDHNDYEFDVNIIFYDDDEEWIREQLRPALEERLPQLQRNVVGDEDLVLGMHYLDSVDYVVSHSYKTIVVLSRAAVLDHWFILKFRTAMDHVSDTLTEFVVVVFLEDIPDDEMPFLARLYLSDGRPYIHWTENVRGQEYFWEELTKNLTINIRTNDLIPNE</sequence>
<dbReference type="PANTHER" id="PTHR24368:SF210">
    <property type="entry name" value="SURFACE ANTIGEN BSPA-LIKE"/>
    <property type="match status" value="1"/>
</dbReference>
<dbReference type="Proteomes" id="UP000007110">
    <property type="component" value="Unassembled WGS sequence"/>
</dbReference>
<evidence type="ECO:0000256" key="13">
    <source>
        <dbReference type="ARBA" id="ARBA00023319"/>
    </source>
</evidence>
<proteinExistence type="inferred from homology"/>
<dbReference type="PROSITE" id="PS50104">
    <property type="entry name" value="TIR"/>
    <property type="match status" value="1"/>
</dbReference>
<evidence type="ECO:0000259" key="16">
    <source>
        <dbReference type="PROSITE" id="PS50104"/>
    </source>
</evidence>
<evidence type="ECO:0000256" key="9">
    <source>
        <dbReference type="ARBA" id="ARBA00022989"/>
    </source>
</evidence>
<reference evidence="18" key="1">
    <citation type="submission" date="2015-02" db="EMBL/GenBank/DDBJ databases">
        <title>Genome sequencing for Strongylocentrotus purpuratus.</title>
        <authorList>
            <person name="Murali S."/>
            <person name="Liu Y."/>
            <person name="Vee V."/>
            <person name="English A."/>
            <person name="Wang M."/>
            <person name="Skinner E."/>
            <person name="Han Y."/>
            <person name="Muzny D.M."/>
            <person name="Worley K.C."/>
            <person name="Gibbs R.A."/>
        </authorList>
    </citation>
    <scope>NUCLEOTIDE SEQUENCE</scope>
</reference>
<accession>A0A7M7NFN3</accession>
<evidence type="ECO:0000313" key="18">
    <source>
        <dbReference type="Proteomes" id="UP000007110"/>
    </source>
</evidence>
<keyword evidence="6 15" id="KW-0732">Signal</keyword>
<evidence type="ECO:0000256" key="2">
    <source>
        <dbReference type="ARBA" id="ARBA00005670"/>
    </source>
</evidence>
<feature type="chain" id="PRO_5029861809" description="TIR domain-containing protein" evidence="15">
    <location>
        <begin position="23"/>
        <end position="653"/>
    </location>
</feature>
<protein>
    <recommendedName>
        <fullName evidence="16">TIR domain-containing protein</fullName>
    </recommendedName>
</protein>
<comment type="subcellular location">
    <subcellularLocation>
        <location evidence="1">Cell membrane</location>
        <topology evidence="1">Single-pass type I membrane protein</topology>
    </subcellularLocation>
</comment>
<feature type="transmembrane region" description="Helical" evidence="14">
    <location>
        <begin position="447"/>
        <end position="468"/>
    </location>
</feature>
<dbReference type="GO" id="GO:0007155">
    <property type="term" value="P:cell adhesion"/>
    <property type="evidence" value="ECO:0007669"/>
    <property type="project" value="UniProtKB-KW"/>
</dbReference>
<dbReference type="SUPFAM" id="SSF52058">
    <property type="entry name" value="L domain-like"/>
    <property type="match status" value="1"/>
</dbReference>
<dbReference type="PANTHER" id="PTHR24368">
    <property type="entry name" value="AMPHOTERIN-INDUCED PROTEIN"/>
    <property type="match status" value="1"/>
</dbReference>
<evidence type="ECO:0000256" key="11">
    <source>
        <dbReference type="ARBA" id="ARBA00023170"/>
    </source>
</evidence>
<keyword evidence="4" id="KW-0433">Leucine-rich repeat</keyword>
<dbReference type="OrthoDB" id="676979at2759"/>
<feature type="domain" description="TIR" evidence="16">
    <location>
        <begin position="498"/>
        <end position="640"/>
    </location>
</feature>
<evidence type="ECO:0000256" key="1">
    <source>
        <dbReference type="ARBA" id="ARBA00004251"/>
    </source>
</evidence>
<dbReference type="InterPro" id="IPR000157">
    <property type="entry name" value="TIR_dom"/>
</dbReference>
<keyword evidence="8" id="KW-0130">Cell adhesion</keyword>
<dbReference type="InParanoid" id="A0A7M7NFN3"/>
<dbReference type="PROSITE" id="PS51450">
    <property type="entry name" value="LRR"/>
    <property type="match status" value="2"/>
</dbReference>
<evidence type="ECO:0000256" key="7">
    <source>
        <dbReference type="ARBA" id="ARBA00022737"/>
    </source>
</evidence>
<evidence type="ECO:0000256" key="14">
    <source>
        <dbReference type="SAM" id="Phobius"/>
    </source>
</evidence>
<keyword evidence="12" id="KW-0325">Glycoprotein</keyword>
<dbReference type="SMART" id="SM00082">
    <property type="entry name" value="LRRCT"/>
    <property type="match status" value="1"/>
</dbReference>
<reference evidence="17" key="2">
    <citation type="submission" date="2021-01" db="UniProtKB">
        <authorList>
            <consortium name="EnsemblMetazoa"/>
        </authorList>
    </citation>
    <scope>IDENTIFICATION</scope>
</reference>
<keyword evidence="11" id="KW-0675">Receptor</keyword>
<keyword evidence="10 14" id="KW-0472">Membrane</keyword>
<keyword evidence="7" id="KW-0677">Repeat</keyword>
<dbReference type="GO" id="GO:0007165">
    <property type="term" value="P:signal transduction"/>
    <property type="evidence" value="ECO:0007669"/>
    <property type="project" value="InterPro"/>
</dbReference>
<keyword evidence="9 14" id="KW-1133">Transmembrane helix</keyword>
<name>A0A7M7NFN3_STRPU</name>
<dbReference type="RefSeq" id="XP_030835974.1">
    <property type="nucleotide sequence ID" value="XM_030980114.1"/>
</dbReference>
<dbReference type="KEGG" id="spu:115921855"/>
<evidence type="ECO:0000256" key="3">
    <source>
        <dbReference type="ARBA" id="ARBA00009634"/>
    </source>
</evidence>
<evidence type="ECO:0000256" key="8">
    <source>
        <dbReference type="ARBA" id="ARBA00022889"/>
    </source>
</evidence>
<dbReference type="EnsemblMetazoa" id="XM_030980114">
    <property type="protein sequence ID" value="XP_030835974"/>
    <property type="gene ID" value="LOC115921855"/>
</dbReference>
<dbReference type="InterPro" id="IPR035897">
    <property type="entry name" value="Toll_tir_struct_dom_sf"/>
</dbReference>
<organism evidence="17 18">
    <name type="scientific">Strongylocentrotus purpuratus</name>
    <name type="common">Purple sea urchin</name>
    <dbReference type="NCBI Taxonomy" id="7668"/>
    <lineage>
        <taxon>Eukaryota</taxon>
        <taxon>Metazoa</taxon>
        <taxon>Echinodermata</taxon>
        <taxon>Eleutherozoa</taxon>
        <taxon>Echinozoa</taxon>
        <taxon>Echinoidea</taxon>
        <taxon>Euechinoidea</taxon>
        <taxon>Echinacea</taxon>
        <taxon>Camarodonta</taxon>
        <taxon>Echinidea</taxon>
        <taxon>Strongylocentrotidae</taxon>
        <taxon>Strongylocentrotus</taxon>
    </lineage>
</organism>
<dbReference type="InterPro" id="IPR031283">
    <property type="entry name" value="AMIGO"/>
</dbReference>
<dbReference type="InterPro" id="IPR032675">
    <property type="entry name" value="LRR_dom_sf"/>
</dbReference>
<comment type="similarity">
    <text evidence="3">Belongs to the Toll-like receptor family.</text>
</comment>
<dbReference type="Pfam" id="PF01582">
    <property type="entry name" value="TIR"/>
    <property type="match status" value="1"/>
</dbReference>
<dbReference type="Gene3D" id="3.80.10.10">
    <property type="entry name" value="Ribonuclease Inhibitor"/>
    <property type="match status" value="2"/>
</dbReference>
<dbReference type="InterPro" id="IPR000483">
    <property type="entry name" value="Cys-rich_flank_reg_C"/>
</dbReference>
<dbReference type="Gene3D" id="3.40.50.10140">
    <property type="entry name" value="Toll/interleukin-1 receptor homology (TIR) domain"/>
    <property type="match status" value="1"/>
</dbReference>
<keyword evidence="5 14" id="KW-0812">Transmembrane</keyword>